<feature type="transmembrane region" description="Helical" evidence="6">
    <location>
        <begin position="129"/>
        <end position="150"/>
    </location>
</feature>
<feature type="domain" description="Major facilitator superfamily (MFS) profile" evidence="7">
    <location>
        <begin position="1"/>
        <end position="471"/>
    </location>
</feature>
<keyword evidence="4 6" id="KW-0472">Membrane</keyword>
<protein>
    <recommendedName>
        <fullName evidence="7">Major facilitator superfamily (MFS) profile domain-containing protein</fullName>
    </recommendedName>
</protein>
<comment type="subcellular location">
    <subcellularLocation>
        <location evidence="1">Membrane</location>
        <topology evidence="1">Multi-pass membrane protein</topology>
    </subcellularLocation>
</comment>
<dbReference type="InterPro" id="IPR050549">
    <property type="entry name" value="MFS_Trehalose_Transporter"/>
</dbReference>
<dbReference type="EMBL" id="GECU01019355">
    <property type="protein sequence ID" value="JAS88351.1"/>
    <property type="molecule type" value="Transcribed_RNA"/>
</dbReference>
<keyword evidence="2 6" id="KW-0812">Transmembrane</keyword>
<feature type="transmembrane region" description="Helical" evidence="6">
    <location>
        <begin position="278"/>
        <end position="301"/>
    </location>
</feature>
<dbReference type="InterPro" id="IPR003663">
    <property type="entry name" value="Sugar/inositol_transpt"/>
</dbReference>
<feature type="compositionally biased region" description="Low complexity" evidence="5">
    <location>
        <begin position="242"/>
        <end position="257"/>
    </location>
</feature>
<evidence type="ECO:0000259" key="7">
    <source>
        <dbReference type="PROSITE" id="PS50850"/>
    </source>
</evidence>
<dbReference type="Gene3D" id="1.20.1250.20">
    <property type="entry name" value="MFS general substrate transporter like domains"/>
    <property type="match status" value="1"/>
</dbReference>
<evidence type="ECO:0000256" key="1">
    <source>
        <dbReference type="ARBA" id="ARBA00004141"/>
    </source>
</evidence>
<name>A0A1B6JPL8_9HEMI</name>
<feature type="transmembrane region" description="Helical" evidence="6">
    <location>
        <begin position="415"/>
        <end position="436"/>
    </location>
</feature>
<feature type="region of interest" description="Disordered" evidence="5">
    <location>
        <begin position="238"/>
        <end position="257"/>
    </location>
</feature>
<dbReference type="PANTHER" id="PTHR48021:SF1">
    <property type="entry name" value="GH07001P-RELATED"/>
    <property type="match status" value="1"/>
</dbReference>
<feature type="transmembrane region" description="Helical" evidence="6">
    <location>
        <begin position="377"/>
        <end position="403"/>
    </location>
</feature>
<dbReference type="InterPro" id="IPR020846">
    <property type="entry name" value="MFS_dom"/>
</dbReference>
<feature type="transmembrane region" description="Helical" evidence="6">
    <location>
        <begin position="343"/>
        <end position="365"/>
    </location>
</feature>
<keyword evidence="3 6" id="KW-1133">Transmembrane helix</keyword>
<feature type="transmembrane region" description="Helical" evidence="6">
    <location>
        <begin position="313"/>
        <end position="336"/>
    </location>
</feature>
<evidence type="ECO:0000313" key="8">
    <source>
        <dbReference type="EMBL" id="JAS88351.1"/>
    </source>
</evidence>
<gene>
    <name evidence="9" type="ORF">g.23481</name>
    <name evidence="8" type="ORF">g.23483</name>
</gene>
<organism evidence="9">
    <name type="scientific">Homalodisca liturata</name>
    <dbReference type="NCBI Taxonomy" id="320908"/>
    <lineage>
        <taxon>Eukaryota</taxon>
        <taxon>Metazoa</taxon>
        <taxon>Ecdysozoa</taxon>
        <taxon>Arthropoda</taxon>
        <taxon>Hexapoda</taxon>
        <taxon>Insecta</taxon>
        <taxon>Pterygota</taxon>
        <taxon>Neoptera</taxon>
        <taxon>Paraneoptera</taxon>
        <taxon>Hemiptera</taxon>
        <taxon>Auchenorrhyncha</taxon>
        <taxon>Membracoidea</taxon>
        <taxon>Cicadellidae</taxon>
        <taxon>Cicadellinae</taxon>
        <taxon>Proconiini</taxon>
        <taxon>Homalodisca</taxon>
    </lineage>
</organism>
<accession>A0A1B6JPL8</accession>
<feature type="transmembrane region" description="Helical" evidence="6">
    <location>
        <begin position="162"/>
        <end position="181"/>
    </location>
</feature>
<dbReference type="InterPro" id="IPR036259">
    <property type="entry name" value="MFS_trans_sf"/>
</dbReference>
<feature type="region of interest" description="Disordered" evidence="5">
    <location>
        <begin position="1"/>
        <end position="27"/>
    </location>
</feature>
<feature type="transmembrane region" description="Helical" evidence="6">
    <location>
        <begin position="36"/>
        <end position="60"/>
    </location>
</feature>
<dbReference type="Pfam" id="PF00083">
    <property type="entry name" value="Sugar_tr"/>
    <property type="match status" value="1"/>
</dbReference>
<feature type="transmembrane region" description="Helical" evidence="6">
    <location>
        <begin position="99"/>
        <end position="117"/>
    </location>
</feature>
<dbReference type="InterPro" id="IPR005828">
    <property type="entry name" value="MFS_sugar_transport-like"/>
</dbReference>
<evidence type="ECO:0000256" key="3">
    <source>
        <dbReference type="ARBA" id="ARBA00022989"/>
    </source>
</evidence>
<feature type="transmembrane region" description="Helical" evidence="6">
    <location>
        <begin position="187"/>
        <end position="210"/>
    </location>
</feature>
<evidence type="ECO:0000256" key="2">
    <source>
        <dbReference type="ARBA" id="ARBA00022692"/>
    </source>
</evidence>
<feature type="compositionally biased region" description="Basic and acidic residues" evidence="5">
    <location>
        <begin position="7"/>
        <end position="27"/>
    </location>
</feature>
<proteinExistence type="predicted"/>
<sequence>MASSSSKETDIEEEKKPLIPPESKAEPENGSIYRQLFLGMVVVLPSIAAGMAIGFSATSLDSIPITISDGSWFASTVFLGIAVGCSMIYPVMEKYGRKPSLISSCIIAIVGWLYLSIRAGPPSLGKLLIGRFITGVSAGMTSAPAAAYATECLSVENAELRAVLITWSTVAMSIGILFSYVMGAMLAYYKVASLAVLISVFAFIMVAIFIPESPSWLQSKGRTGDAEWAQKQLKIKAPAKPTEGSTTQTSSTDTGSQPQLSFLDSLKEFEKPEAYKPLLIMIFFFFFQQFSGVYIVITYMVDITRIAGIVLFNPYFITVVGGTLILIVSVGASFVYPKTSVRAIACISGFGMACSMLFIAIYITVRRSWLIGPTYSIVNFLPLLALLCNIVCSTIGFLILPWSMIGDVFPLQVKGLASGVTTSLGYIFSFVAIKMFPSVSMGLGSAGTFYFFGIMSVFGTLFVYYYLPETRGKTLEQVLDGWSKKTKYDQQVETA</sequence>
<dbReference type="AlphaFoldDB" id="A0A1B6JPL8"/>
<dbReference type="GO" id="GO:0016020">
    <property type="term" value="C:membrane"/>
    <property type="evidence" value="ECO:0007669"/>
    <property type="project" value="UniProtKB-SubCell"/>
</dbReference>
<evidence type="ECO:0000256" key="5">
    <source>
        <dbReference type="SAM" id="MobiDB-lite"/>
    </source>
</evidence>
<reference evidence="9" key="1">
    <citation type="submission" date="2015-11" db="EMBL/GenBank/DDBJ databases">
        <title>De novo transcriptome assembly of four potential Pierce s Disease insect vectors from Arizona vineyards.</title>
        <authorList>
            <person name="Tassone E.E."/>
        </authorList>
    </citation>
    <scope>NUCLEOTIDE SEQUENCE</scope>
</reference>
<dbReference type="PROSITE" id="PS50850">
    <property type="entry name" value="MFS"/>
    <property type="match status" value="1"/>
</dbReference>
<dbReference type="GO" id="GO:0022857">
    <property type="term" value="F:transmembrane transporter activity"/>
    <property type="evidence" value="ECO:0007669"/>
    <property type="project" value="InterPro"/>
</dbReference>
<dbReference type="EMBL" id="GECU01006893">
    <property type="protein sequence ID" value="JAT00814.1"/>
    <property type="molecule type" value="Transcribed_RNA"/>
</dbReference>
<evidence type="ECO:0000256" key="6">
    <source>
        <dbReference type="SAM" id="Phobius"/>
    </source>
</evidence>
<dbReference type="SUPFAM" id="SSF103473">
    <property type="entry name" value="MFS general substrate transporter"/>
    <property type="match status" value="1"/>
</dbReference>
<feature type="transmembrane region" description="Helical" evidence="6">
    <location>
        <begin position="448"/>
        <end position="467"/>
    </location>
</feature>
<feature type="transmembrane region" description="Helical" evidence="6">
    <location>
        <begin position="72"/>
        <end position="92"/>
    </location>
</feature>
<dbReference type="PRINTS" id="PR00171">
    <property type="entry name" value="SUGRTRNSPORT"/>
</dbReference>
<evidence type="ECO:0000313" key="9">
    <source>
        <dbReference type="EMBL" id="JAT00814.1"/>
    </source>
</evidence>
<evidence type="ECO:0000256" key="4">
    <source>
        <dbReference type="ARBA" id="ARBA00023136"/>
    </source>
</evidence>
<dbReference type="PANTHER" id="PTHR48021">
    <property type="match status" value="1"/>
</dbReference>